<keyword evidence="3" id="KW-1185">Reference proteome</keyword>
<sequence>MKWFKIMLYLCSIVCANIITSATQPFHWGIFIIPAGTFIIGATFIFRDLVQQAIGRRHTYLVILTALLLSGVSSYILGDTLWITAASAATFVLSETVDTEVFTRLRASVVKRVMVSGLAGGTVDSAVFVIIGLSPLGAGFLPWEAVPMAILGQMLVKGILQLLGAACISMMHMKSEPTIRA</sequence>
<dbReference type="Proteomes" id="UP000293142">
    <property type="component" value="Unassembled WGS sequence"/>
</dbReference>
<feature type="transmembrane region" description="Helical" evidence="1">
    <location>
        <begin position="58"/>
        <end position="76"/>
    </location>
</feature>
<dbReference type="EMBL" id="SIRE01000017">
    <property type="protein sequence ID" value="TBL75284.1"/>
    <property type="molecule type" value="Genomic_DNA"/>
</dbReference>
<name>A0A4Q9DN52_9BACL</name>
<feature type="transmembrane region" description="Helical" evidence="1">
    <location>
        <begin position="113"/>
        <end position="133"/>
    </location>
</feature>
<organism evidence="2 3">
    <name type="scientific">Paenibacillus thalictri</name>
    <dbReference type="NCBI Taxonomy" id="2527873"/>
    <lineage>
        <taxon>Bacteria</taxon>
        <taxon>Bacillati</taxon>
        <taxon>Bacillota</taxon>
        <taxon>Bacilli</taxon>
        <taxon>Bacillales</taxon>
        <taxon>Paenibacillaceae</taxon>
        <taxon>Paenibacillus</taxon>
    </lineage>
</organism>
<dbReference type="OrthoDB" id="2612611at2"/>
<dbReference type="RefSeq" id="WP_131015773.1">
    <property type="nucleotide sequence ID" value="NZ_SIRE01000017.1"/>
</dbReference>
<gene>
    <name evidence="2" type="ORF">EYB31_22990</name>
</gene>
<comment type="caution">
    <text evidence="2">The sequence shown here is derived from an EMBL/GenBank/DDBJ whole genome shotgun (WGS) entry which is preliminary data.</text>
</comment>
<reference evidence="2 3" key="1">
    <citation type="submission" date="2019-02" db="EMBL/GenBank/DDBJ databases">
        <title>Paenibacillus sp. nov., isolated from surface-sterilized tissue of Thalictrum simplex L.</title>
        <authorList>
            <person name="Tuo L."/>
        </authorList>
    </citation>
    <scope>NUCLEOTIDE SEQUENCE [LARGE SCALE GENOMIC DNA]</scope>
    <source>
        <strain evidence="2 3">N2SHLJ1</strain>
    </source>
</reference>
<evidence type="ECO:0000256" key="1">
    <source>
        <dbReference type="SAM" id="Phobius"/>
    </source>
</evidence>
<evidence type="ECO:0000313" key="2">
    <source>
        <dbReference type="EMBL" id="TBL75284.1"/>
    </source>
</evidence>
<feature type="transmembrane region" description="Helical" evidence="1">
    <location>
        <begin position="26"/>
        <end position="46"/>
    </location>
</feature>
<feature type="transmembrane region" description="Helical" evidence="1">
    <location>
        <begin position="145"/>
        <end position="171"/>
    </location>
</feature>
<dbReference type="Pfam" id="PF02592">
    <property type="entry name" value="Vut_1"/>
    <property type="match status" value="1"/>
</dbReference>
<keyword evidence="1" id="KW-0472">Membrane</keyword>
<keyword evidence="1" id="KW-1133">Transmembrane helix</keyword>
<protein>
    <submittedName>
        <fullName evidence="2">VUT family protein</fullName>
    </submittedName>
</protein>
<dbReference type="PANTHER" id="PTHR34300">
    <property type="entry name" value="QUEUOSINE PRECURSOR TRANSPORTER-RELATED"/>
    <property type="match status" value="1"/>
</dbReference>
<keyword evidence="1" id="KW-0812">Transmembrane</keyword>
<accession>A0A4Q9DN52</accession>
<dbReference type="PANTHER" id="PTHR34300:SF2">
    <property type="entry name" value="QUEUOSINE PRECURSOR TRANSPORTER-RELATED"/>
    <property type="match status" value="1"/>
</dbReference>
<dbReference type="AlphaFoldDB" id="A0A4Q9DN52"/>
<dbReference type="InterPro" id="IPR003744">
    <property type="entry name" value="YhhQ"/>
</dbReference>
<proteinExistence type="predicted"/>
<evidence type="ECO:0000313" key="3">
    <source>
        <dbReference type="Proteomes" id="UP000293142"/>
    </source>
</evidence>